<dbReference type="AlphaFoldDB" id="A0A2A7SBC0"/>
<dbReference type="InterPro" id="IPR011006">
    <property type="entry name" value="CheY-like_superfamily"/>
</dbReference>
<feature type="modified residue" description="4-aspartylphosphate" evidence="4">
    <location>
        <position position="588"/>
    </location>
</feature>
<feature type="modified residue" description="4-aspartylphosphate" evidence="4">
    <location>
        <position position="742"/>
    </location>
</feature>
<dbReference type="InterPro" id="IPR003594">
    <property type="entry name" value="HATPase_dom"/>
</dbReference>
<feature type="domain" description="PAS" evidence="7">
    <location>
        <begin position="31"/>
        <end position="75"/>
    </location>
</feature>
<dbReference type="PANTHER" id="PTHR43065:SF49">
    <property type="entry name" value="HISTIDINE KINASE"/>
    <property type="match status" value="1"/>
</dbReference>
<evidence type="ECO:0000313" key="10">
    <source>
        <dbReference type="Proteomes" id="UP000220629"/>
    </source>
</evidence>
<keyword evidence="3 4" id="KW-0597">Phosphoprotein</keyword>
<evidence type="ECO:0000256" key="4">
    <source>
        <dbReference type="PROSITE-ProRule" id="PRU00169"/>
    </source>
</evidence>
<evidence type="ECO:0000256" key="3">
    <source>
        <dbReference type="ARBA" id="ARBA00022553"/>
    </source>
</evidence>
<dbReference type="Pfam" id="PF00072">
    <property type="entry name" value="Response_reg"/>
    <property type="match status" value="2"/>
</dbReference>
<feature type="domain" description="PAC" evidence="8">
    <location>
        <begin position="224"/>
        <end position="275"/>
    </location>
</feature>
<dbReference type="PROSITE" id="PS50110">
    <property type="entry name" value="RESPONSE_REGULATORY"/>
    <property type="match status" value="2"/>
</dbReference>
<dbReference type="PRINTS" id="PR00344">
    <property type="entry name" value="BCTRLSENSOR"/>
</dbReference>
<dbReference type="PROSITE" id="PS50109">
    <property type="entry name" value="HIS_KIN"/>
    <property type="match status" value="1"/>
</dbReference>
<dbReference type="InterPro" id="IPR003661">
    <property type="entry name" value="HisK_dim/P_dom"/>
</dbReference>
<dbReference type="InterPro" id="IPR000700">
    <property type="entry name" value="PAS-assoc_C"/>
</dbReference>
<dbReference type="GO" id="GO:0000155">
    <property type="term" value="F:phosphorelay sensor kinase activity"/>
    <property type="evidence" value="ECO:0007669"/>
    <property type="project" value="InterPro"/>
</dbReference>
<dbReference type="InterPro" id="IPR001789">
    <property type="entry name" value="Sig_transdc_resp-reg_receiver"/>
</dbReference>
<feature type="domain" description="Response regulatory" evidence="6">
    <location>
        <begin position="538"/>
        <end position="654"/>
    </location>
</feature>
<dbReference type="Pfam" id="PF13426">
    <property type="entry name" value="PAS_9"/>
    <property type="match status" value="2"/>
</dbReference>
<keyword evidence="9" id="KW-0808">Transferase</keyword>
<organism evidence="9 10">
    <name type="scientific">Burkholderia gladioli</name>
    <name type="common">Pseudomonas marginata</name>
    <name type="synonym">Phytomonas marginata</name>
    <dbReference type="NCBI Taxonomy" id="28095"/>
    <lineage>
        <taxon>Bacteria</taxon>
        <taxon>Pseudomonadati</taxon>
        <taxon>Pseudomonadota</taxon>
        <taxon>Betaproteobacteria</taxon>
        <taxon>Burkholderiales</taxon>
        <taxon>Burkholderiaceae</taxon>
        <taxon>Burkholderia</taxon>
    </lineage>
</organism>
<gene>
    <name evidence="9" type="ORF">CRM94_00615</name>
</gene>
<protein>
    <recommendedName>
        <fullName evidence="2">histidine kinase</fullName>
        <ecNumber evidence="2">2.7.13.3</ecNumber>
    </recommendedName>
</protein>
<name>A0A2A7SBC0_BURGA</name>
<dbReference type="InterPro" id="IPR000014">
    <property type="entry name" value="PAS"/>
</dbReference>
<dbReference type="EMBL" id="PDDY01000001">
    <property type="protein sequence ID" value="PEH40792.1"/>
    <property type="molecule type" value="Genomic_DNA"/>
</dbReference>
<dbReference type="InterPro" id="IPR001610">
    <property type="entry name" value="PAC"/>
</dbReference>
<evidence type="ECO:0000259" key="5">
    <source>
        <dbReference type="PROSITE" id="PS50109"/>
    </source>
</evidence>
<comment type="catalytic activity">
    <reaction evidence="1">
        <text>ATP + protein L-histidine = ADP + protein N-phospho-L-histidine.</text>
        <dbReference type="EC" id="2.7.13.3"/>
    </reaction>
</comment>
<dbReference type="PROSITE" id="PS50112">
    <property type="entry name" value="PAS"/>
    <property type="match status" value="2"/>
</dbReference>
<dbReference type="PANTHER" id="PTHR43065">
    <property type="entry name" value="SENSOR HISTIDINE KINASE"/>
    <property type="match status" value="1"/>
</dbReference>
<dbReference type="EC" id="2.7.13.3" evidence="2"/>
<feature type="domain" description="Response regulatory" evidence="6">
    <location>
        <begin position="693"/>
        <end position="804"/>
    </location>
</feature>
<sequence>MDVTQARQIMNSAMNQMAGPMGDWQSGWIGDTEDHAICLLSPQGRILTWNRGAERACGYQGTEIIGQDFSSFYPEKACAAGAPAQTLAAAAAHGRHAEQGWRVRKGGAPFWADAVVTALRGPGDALLGFVKVLSDISDRKAAQDAALESERQFRILVQGVVDYAIFMLSPDGHVVSWNPGAERIKGYASGQIIGSHFSRFYTEEDVAAGVPENALETARRNGRFEAEGWRVRRDGSRFFAHVVIDAIRHEGELAGFAKVTRDITERQQAAEQLEQARVALFQAQKMEALGRLTGGVAHDFNNVLQVLRGNLDLLTSRHESDPWTIERLQKAIDATERGSRLATHLLAFGRQQALQPVVVNLERQLRDMDDLLRRTLGQSIDIETLVAPGLWHTMIDPHQFENAVLNLAVNAREAMPEGGKLTLELENEALDERYVAAESDVPPGQYVMLAVTDNGVGMPAEILARAFDPFFSTKSEGAGTGLGLSMAYGFVKQSGGHIRIYSEVGYGTTVKAYFPRSAGVPVGAPRTRPGAIHQGSETVLVVEDDPSVQSTVIDTLTGLGYEVLKANDALQALAVIRSGAHIDLLFTDVVMPGPLRSPEMARQAKQLLPNLKILFTSGYTRNAIVHGGRLDPGVELLSKPYSRQQLAAKLRQMLAASGEPPALPAVAAMSGEAAPSSPQPQDAPACGEVVGRRVLVVDDDADSLEATAMLLEMGGHVVLRAEDARRALAVLDSEACDILLTDLALPDIDGMELARQAVHAHPHLRVIFASGHVVSKAADLAFAWTALQKPFDADQLFGAVQKISRAQPTA</sequence>
<feature type="domain" description="PAC" evidence="8">
    <location>
        <begin position="96"/>
        <end position="148"/>
    </location>
</feature>
<evidence type="ECO:0000256" key="1">
    <source>
        <dbReference type="ARBA" id="ARBA00000085"/>
    </source>
</evidence>
<dbReference type="InterPro" id="IPR005467">
    <property type="entry name" value="His_kinase_dom"/>
</dbReference>
<keyword evidence="9" id="KW-0418">Kinase</keyword>
<dbReference type="NCBIfam" id="TIGR00229">
    <property type="entry name" value="sensory_box"/>
    <property type="match status" value="2"/>
</dbReference>
<dbReference type="Pfam" id="PF02518">
    <property type="entry name" value="HATPase_c"/>
    <property type="match status" value="1"/>
</dbReference>
<dbReference type="InterPro" id="IPR036097">
    <property type="entry name" value="HisK_dim/P_sf"/>
</dbReference>
<dbReference type="RefSeq" id="WP_096751904.1">
    <property type="nucleotide sequence ID" value="NZ_CP065596.1"/>
</dbReference>
<dbReference type="InterPro" id="IPR035965">
    <property type="entry name" value="PAS-like_dom_sf"/>
</dbReference>
<reference evidence="10" key="1">
    <citation type="submission" date="2017-09" db="EMBL/GenBank/DDBJ databases">
        <title>FDA dAtabase for Regulatory Grade micrObial Sequences (FDA-ARGOS): Supporting development and validation of Infectious Disease Dx tests.</title>
        <authorList>
            <person name="Minogue T."/>
            <person name="Wolcott M."/>
            <person name="Wasieloski L."/>
            <person name="Aguilar W."/>
            <person name="Moore D."/>
            <person name="Tallon L."/>
            <person name="Sadzewicz L."/>
            <person name="Ott S."/>
            <person name="Zhao X."/>
            <person name="Nagaraj S."/>
            <person name="Vavikolanu K."/>
            <person name="Aluvathingal J."/>
            <person name="Nadendla S."/>
            <person name="Sichtig H."/>
        </authorList>
    </citation>
    <scope>NUCLEOTIDE SEQUENCE [LARGE SCALE GENOMIC DNA]</scope>
    <source>
        <strain evidence="10">FDAARGOS_390</strain>
    </source>
</reference>
<dbReference type="Gene3D" id="3.40.50.2300">
    <property type="match status" value="2"/>
</dbReference>
<dbReference type="SMART" id="SM00388">
    <property type="entry name" value="HisKA"/>
    <property type="match status" value="1"/>
</dbReference>
<accession>A0A2A7SBC0</accession>
<dbReference type="CDD" id="cd16919">
    <property type="entry name" value="HATPase_CckA-like"/>
    <property type="match status" value="1"/>
</dbReference>
<dbReference type="SMART" id="SM00086">
    <property type="entry name" value="PAC"/>
    <property type="match status" value="2"/>
</dbReference>
<feature type="domain" description="Histidine kinase" evidence="5">
    <location>
        <begin position="295"/>
        <end position="518"/>
    </location>
</feature>
<dbReference type="Proteomes" id="UP000220629">
    <property type="component" value="Unassembled WGS sequence"/>
</dbReference>
<feature type="domain" description="PAS" evidence="7">
    <location>
        <begin position="149"/>
        <end position="222"/>
    </location>
</feature>
<evidence type="ECO:0000259" key="7">
    <source>
        <dbReference type="PROSITE" id="PS50112"/>
    </source>
</evidence>
<dbReference type="PROSITE" id="PS50113">
    <property type="entry name" value="PAC"/>
    <property type="match status" value="2"/>
</dbReference>
<proteinExistence type="predicted"/>
<dbReference type="SUPFAM" id="SSF55785">
    <property type="entry name" value="PYP-like sensor domain (PAS domain)"/>
    <property type="match status" value="2"/>
</dbReference>
<dbReference type="SUPFAM" id="SSF47384">
    <property type="entry name" value="Homodimeric domain of signal transducing histidine kinase"/>
    <property type="match status" value="1"/>
</dbReference>
<dbReference type="Gene3D" id="1.10.287.130">
    <property type="match status" value="1"/>
</dbReference>
<evidence type="ECO:0000256" key="2">
    <source>
        <dbReference type="ARBA" id="ARBA00012438"/>
    </source>
</evidence>
<comment type="caution">
    <text evidence="9">The sequence shown here is derived from an EMBL/GenBank/DDBJ whole genome shotgun (WGS) entry which is preliminary data.</text>
</comment>
<dbReference type="SMART" id="SM00387">
    <property type="entry name" value="HATPase_c"/>
    <property type="match status" value="1"/>
</dbReference>
<evidence type="ECO:0000313" key="9">
    <source>
        <dbReference type="EMBL" id="PEH40792.1"/>
    </source>
</evidence>
<dbReference type="SUPFAM" id="SSF55874">
    <property type="entry name" value="ATPase domain of HSP90 chaperone/DNA topoisomerase II/histidine kinase"/>
    <property type="match status" value="1"/>
</dbReference>
<evidence type="ECO:0000259" key="6">
    <source>
        <dbReference type="PROSITE" id="PS50110"/>
    </source>
</evidence>
<dbReference type="SMART" id="SM00091">
    <property type="entry name" value="PAS"/>
    <property type="match status" value="2"/>
</dbReference>
<evidence type="ECO:0000259" key="8">
    <source>
        <dbReference type="PROSITE" id="PS50113"/>
    </source>
</evidence>
<dbReference type="CDD" id="cd00130">
    <property type="entry name" value="PAS"/>
    <property type="match status" value="2"/>
</dbReference>
<dbReference type="InterPro" id="IPR036890">
    <property type="entry name" value="HATPase_C_sf"/>
</dbReference>
<dbReference type="Gene3D" id="3.30.450.20">
    <property type="entry name" value="PAS domain"/>
    <property type="match status" value="2"/>
</dbReference>
<dbReference type="CDD" id="cd18161">
    <property type="entry name" value="REC_hyHK_blue-like"/>
    <property type="match status" value="1"/>
</dbReference>
<dbReference type="SMART" id="SM00448">
    <property type="entry name" value="REC"/>
    <property type="match status" value="2"/>
</dbReference>
<dbReference type="InterPro" id="IPR004358">
    <property type="entry name" value="Sig_transdc_His_kin-like_C"/>
</dbReference>
<dbReference type="SUPFAM" id="SSF52172">
    <property type="entry name" value="CheY-like"/>
    <property type="match status" value="2"/>
</dbReference>
<dbReference type="Gene3D" id="3.30.565.10">
    <property type="entry name" value="Histidine kinase-like ATPase, C-terminal domain"/>
    <property type="match status" value="1"/>
</dbReference>